<dbReference type="Gene3D" id="1.25.40.10">
    <property type="entry name" value="Tetratricopeptide repeat domain"/>
    <property type="match status" value="1"/>
</dbReference>
<dbReference type="InterPro" id="IPR011990">
    <property type="entry name" value="TPR-like_helical_dom_sf"/>
</dbReference>
<dbReference type="RefSeq" id="WP_346753863.1">
    <property type="nucleotide sequence ID" value="NZ_JAUJEA010000008.1"/>
</dbReference>
<organism evidence="1 2">
    <name type="scientific">Splendidivirga corallicola</name>
    <dbReference type="NCBI Taxonomy" id="3051826"/>
    <lineage>
        <taxon>Bacteria</taxon>
        <taxon>Pseudomonadati</taxon>
        <taxon>Bacteroidota</taxon>
        <taxon>Cytophagia</taxon>
        <taxon>Cytophagales</taxon>
        <taxon>Splendidivirgaceae</taxon>
        <taxon>Splendidivirga</taxon>
    </lineage>
</organism>
<sequence length="483" mass="58009">MQKKGNLFQLIKSLTQTEKRYFKLYCSSSNVDSNYIGLFNALDNQEVFDESEIKEKFKDRKFINQLHVTKNYLSNLILKSLRSYHSKISKNAELKDLLRDVEILFSKELFNHCHYTLLKAERIAKEYENHTAHIEILEWQRKLTLTQFGHNHDAKKLDIILHEQNIALQKLLRQNEHWDVTLKVPTLIHDQYKDKSLKKHPALKEQPDLQSNVLFHHIMFSENILKGNPDRSEPYIDELIQLLEKDTDRIKEEPGSYINTLNNKISFLLFQKRWQEVLEQLDKVRRVPARLNIASESKFTIRTILRTYNIELELYRDRKEAEKGITLIAEVTSFMNKYERSIPRDYFILFWNQFANLYFLDNQFKSALVWINKIIDLKSNDRIDIQSFTRLLHLIIHLELGNIIFLRYAVESHRRFLKKRKMLGKFERICLRFFSRVADKPKSEHREQFQIFHKELFEDDPNLVTANILDYIDIKDWINKHLQ</sequence>
<proteinExistence type="predicted"/>
<protein>
    <submittedName>
        <fullName evidence="1">Uncharacterized protein</fullName>
    </submittedName>
</protein>
<dbReference type="Proteomes" id="UP001172082">
    <property type="component" value="Unassembled WGS sequence"/>
</dbReference>
<evidence type="ECO:0000313" key="1">
    <source>
        <dbReference type="EMBL" id="MDN5203840.1"/>
    </source>
</evidence>
<evidence type="ECO:0000313" key="2">
    <source>
        <dbReference type="Proteomes" id="UP001172082"/>
    </source>
</evidence>
<reference evidence="1" key="1">
    <citation type="submission" date="2023-06" db="EMBL/GenBank/DDBJ databases">
        <title>Genomic of Parafulvivirga corallium.</title>
        <authorList>
            <person name="Wang G."/>
        </authorList>
    </citation>
    <scope>NUCLEOTIDE SEQUENCE</scope>
    <source>
        <strain evidence="1">BMA10</strain>
    </source>
</reference>
<name>A0ABT8KSW3_9BACT</name>
<gene>
    <name evidence="1" type="ORF">QQ008_20785</name>
</gene>
<keyword evidence="2" id="KW-1185">Reference proteome</keyword>
<comment type="caution">
    <text evidence="1">The sequence shown here is derived from an EMBL/GenBank/DDBJ whole genome shotgun (WGS) entry which is preliminary data.</text>
</comment>
<dbReference type="EMBL" id="JAUJEA010000008">
    <property type="protein sequence ID" value="MDN5203840.1"/>
    <property type="molecule type" value="Genomic_DNA"/>
</dbReference>
<accession>A0ABT8KSW3</accession>